<accession>A0AA39J100</accession>
<feature type="non-terminal residue" evidence="1">
    <location>
        <position position="1"/>
    </location>
</feature>
<reference evidence="1" key="1">
    <citation type="submission" date="2023-06" db="EMBL/GenBank/DDBJ databases">
        <authorList>
            <consortium name="Lawrence Berkeley National Laboratory"/>
            <person name="Ahrendt S."/>
            <person name="Sahu N."/>
            <person name="Indic B."/>
            <person name="Wong-Bajracharya J."/>
            <person name="Merenyi Z."/>
            <person name="Ke H.-M."/>
            <person name="Monk M."/>
            <person name="Kocsube S."/>
            <person name="Drula E."/>
            <person name="Lipzen A."/>
            <person name="Balint B."/>
            <person name="Henrissat B."/>
            <person name="Andreopoulos B."/>
            <person name="Martin F.M."/>
            <person name="Harder C.B."/>
            <person name="Rigling D."/>
            <person name="Ford K.L."/>
            <person name="Foster G.D."/>
            <person name="Pangilinan J."/>
            <person name="Papanicolaou A."/>
            <person name="Barry K."/>
            <person name="LaButti K."/>
            <person name="Viragh M."/>
            <person name="Koriabine M."/>
            <person name="Yan M."/>
            <person name="Riley R."/>
            <person name="Champramary S."/>
            <person name="Plett K.L."/>
            <person name="Tsai I.J."/>
            <person name="Slot J."/>
            <person name="Sipos G."/>
            <person name="Plett J."/>
            <person name="Nagy L.G."/>
            <person name="Grigoriev I.V."/>
        </authorList>
    </citation>
    <scope>NUCLEOTIDE SEQUENCE</scope>
    <source>
        <strain evidence="1">FPL87.14</strain>
    </source>
</reference>
<dbReference type="EMBL" id="JAUEPT010000083">
    <property type="protein sequence ID" value="KAK0433272.1"/>
    <property type="molecule type" value="Genomic_DNA"/>
</dbReference>
<name>A0AA39J100_9AGAR</name>
<dbReference type="Proteomes" id="UP001175226">
    <property type="component" value="Unassembled WGS sequence"/>
</dbReference>
<evidence type="ECO:0000313" key="1">
    <source>
        <dbReference type="EMBL" id="KAK0433272.1"/>
    </source>
</evidence>
<evidence type="ECO:0000313" key="2">
    <source>
        <dbReference type="Proteomes" id="UP001175226"/>
    </source>
</evidence>
<keyword evidence="2" id="KW-1185">Reference proteome</keyword>
<comment type="caution">
    <text evidence="1">The sequence shown here is derived from an EMBL/GenBank/DDBJ whole genome shotgun (WGS) entry which is preliminary data.</text>
</comment>
<dbReference type="AlphaFoldDB" id="A0AA39J100"/>
<gene>
    <name evidence="1" type="ORF">EV421DRAFT_1997799</name>
</gene>
<proteinExistence type="predicted"/>
<protein>
    <submittedName>
        <fullName evidence="1">Uncharacterized protein</fullName>
    </submittedName>
</protein>
<organism evidence="1 2">
    <name type="scientific">Armillaria borealis</name>
    <dbReference type="NCBI Taxonomy" id="47425"/>
    <lineage>
        <taxon>Eukaryota</taxon>
        <taxon>Fungi</taxon>
        <taxon>Dikarya</taxon>
        <taxon>Basidiomycota</taxon>
        <taxon>Agaricomycotina</taxon>
        <taxon>Agaricomycetes</taxon>
        <taxon>Agaricomycetidae</taxon>
        <taxon>Agaricales</taxon>
        <taxon>Marasmiineae</taxon>
        <taxon>Physalacriaceae</taxon>
        <taxon>Armillaria</taxon>
    </lineage>
</organism>
<sequence length="158" mass="17564">CPPCPTVLPQTIQGPRITAQAPPPSLSLLSLTSSLSLSWPVSPSLAPPASRWLPMSNPQTYCTLLGCAEVVYGGDWRRSRCGRCLVGRDGDGGLLLWLQRGMRNRYRRHQWWGHDGSRRWGWHTGRPHSRAYAGGGGDMHAIRGSWGRRMHGKQLKSN</sequence>